<evidence type="ECO:0000313" key="4">
    <source>
        <dbReference type="Proteomes" id="UP000307140"/>
    </source>
</evidence>
<dbReference type="OrthoDB" id="8965954at2"/>
<sequence length="101" mass="12302">MESQFESEKYKQAKKRIHEIKQFYKHFSVYLAINLFFIGRRIYKDINRGDSVIEAFTDINNYNFFFWWGIGLIIHGLLVFGAPKIFSKDWEQRKIDELMRK</sequence>
<evidence type="ECO:0000313" key="3">
    <source>
        <dbReference type="EMBL" id="TMM31438.1"/>
    </source>
</evidence>
<feature type="domain" description="2TM" evidence="2">
    <location>
        <begin position="11"/>
        <end position="99"/>
    </location>
</feature>
<evidence type="ECO:0000259" key="2">
    <source>
        <dbReference type="Pfam" id="PF13239"/>
    </source>
</evidence>
<dbReference type="AlphaFoldDB" id="A0A5S3N7R8"/>
<dbReference type="EMBL" id="VANR01000002">
    <property type="protein sequence ID" value="TMM31438.1"/>
    <property type="molecule type" value="Genomic_DNA"/>
</dbReference>
<name>A0A5S3N7R8_9FLAO</name>
<keyword evidence="1" id="KW-0472">Membrane</keyword>
<keyword evidence="4" id="KW-1185">Reference proteome</keyword>
<keyword evidence="1" id="KW-0812">Transmembrane</keyword>
<gene>
    <name evidence="3" type="ORF">FDT66_05590</name>
</gene>
<feature type="transmembrane region" description="Helical" evidence="1">
    <location>
        <begin position="23"/>
        <end position="43"/>
    </location>
</feature>
<keyword evidence="1" id="KW-1133">Transmembrane helix</keyword>
<comment type="caution">
    <text evidence="3">The sequence shown here is derived from an EMBL/GenBank/DDBJ whole genome shotgun (WGS) entry which is preliminary data.</text>
</comment>
<dbReference type="Proteomes" id="UP000307140">
    <property type="component" value="Unassembled WGS sequence"/>
</dbReference>
<proteinExistence type="predicted"/>
<organism evidence="3 4">
    <name type="scientific">Polaribacter aestuariivivens</name>
    <dbReference type="NCBI Taxonomy" id="2304626"/>
    <lineage>
        <taxon>Bacteria</taxon>
        <taxon>Pseudomonadati</taxon>
        <taxon>Bacteroidota</taxon>
        <taxon>Flavobacteriia</taxon>
        <taxon>Flavobacteriales</taxon>
        <taxon>Flavobacteriaceae</taxon>
    </lineage>
</organism>
<dbReference type="RefSeq" id="WP_138535164.1">
    <property type="nucleotide sequence ID" value="NZ_VANR01000002.1"/>
</dbReference>
<feature type="transmembrane region" description="Helical" evidence="1">
    <location>
        <begin position="65"/>
        <end position="86"/>
    </location>
</feature>
<reference evidence="3 4" key="1">
    <citation type="submission" date="2019-05" db="EMBL/GenBank/DDBJ databases">
        <title>Polaribacter aestuariivivens sp. nov., isolated from a tidal flat.</title>
        <authorList>
            <person name="Yoon J.-H."/>
        </authorList>
    </citation>
    <scope>NUCLEOTIDE SEQUENCE [LARGE SCALE GENOMIC DNA]</scope>
    <source>
        <strain evidence="3 4">DBTF-3</strain>
    </source>
</reference>
<dbReference type="InterPro" id="IPR025698">
    <property type="entry name" value="2TM_dom"/>
</dbReference>
<accession>A0A5S3N7R8</accession>
<dbReference type="Pfam" id="PF13239">
    <property type="entry name" value="2TM"/>
    <property type="match status" value="1"/>
</dbReference>
<protein>
    <submittedName>
        <fullName evidence="3">2TM domain-containing protein</fullName>
    </submittedName>
</protein>
<evidence type="ECO:0000256" key="1">
    <source>
        <dbReference type="SAM" id="Phobius"/>
    </source>
</evidence>